<keyword evidence="2" id="KW-0808">Transferase</keyword>
<dbReference type="RefSeq" id="WP_379816069.1">
    <property type="nucleotide sequence ID" value="NZ_JBHUDZ010000002.1"/>
</dbReference>
<evidence type="ECO:0000313" key="2">
    <source>
        <dbReference type="EMBL" id="MFD1601637.1"/>
    </source>
</evidence>
<protein>
    <submittedName>
        <fullName evidence="2">Glycosyltransferase family 2 protein</fullName>
        <ecNumber evidence="2">2.4.-.-</ecNumber>
    </submittedName>
</protein>
<keyword evidence="2" id="KW-0328">Glycosyltransferase</keyword>
<dbReference type="Proteomes" id="UP001597138">
    <property type="component" value="Unassembled WGS sequence"/>
</dbReference>
<keyword evidence="3" id="KW-1185">Reference proteome</keyword>
<sequence>MKTSIVIVTFNGMKWIENCIESILKSTMQPEIIVVDNCSTDDTVHFLKNKYSEKIILIESNENLGFGRANNLGISLALQSDSDFIFLLNQDTIIQKDTVEKLFELAIKNPDFGIISPIHTNGDGSSLDISFLYYINKQCQSLVSDSILNKEMKDIYQLEMINAAAWFLPRKTLESVGGFDPLFFLYGEDDNFCQRVLYHKLKIGITPLTAIKHDSGNNFKVDFPKGSPNFYNKFLNRVKVQYGDVNTNDFKKLDKLKRYFLKEAFISFLKLNFTEYQVNKKKYKLINPTEIKLSVTQNRELGLKYLH</sequence>
<reference evidence="3" key="1">
    <citation type="journal article" date="2019" name="Int. J. Syst. Evol. Microbiol.">
        <title>The Global Catalogue of Microorganisms (GCM) 10K type strain sequencing project: providing services to taxonomists for standard genome sequencing and annotation.</title>
        <authorList>
            <consortium name="The Broad Institute Genomics Platform"/>
            <consortium name="The Broad Institute Genome Sequencing Center for Infectious Disease"/>
            <person name="Wu L."/>
            <person name="Ma J."/>
        </authorList>
    </citation>
    <scope>NUCLEOTIDE SEQUENCE [LARGE SCALE GENOMIC DNA]</scope>
    <source>
        <strain evidence="3">CCUG 70865</strain>
    </source>
</reference>
<dbReference type="EMBL" id="JBHUDZ010000002">
    <property type="protein sequence ID" value="MFD1601637.1"/>
    <property type="molecule type" value="Genomic_DNA"/>
</dbReference>
<evidence type="ECO:0000313" key="3">
    <source>
        <dbReference type="Proteomes" id="UP001597138"/>
    </source>
</evidence>
<gene>
    <name evidence="2" type="ORF">ACFSC2_02675</name>
</gene>
<accession>A0ABW4H8T1</accession>
<name>A0ABW4H8T1_9FLAO</name>
<dbReference type="SUPFAM" id="SSF53448">
    <property type="entry name" value="Nucleotide-diphospho-sugar transferases"/>
    <property type="match status" value="1"/>
</dbReference>
<dbReference type="CDD" id="cd04186">
    <property type="entry name" value="GT_2_like_c"/>
    <property type="match status" value="1"/>
</dbReference>
<feature type="domain" description="Glycosyltransferase 2-like" evidence="1">
    <location>
        <begin position="4"/>
        <end position="122"/>
    </location>
</feature>
<dbReference type="PANTHER" id="PTHR43179:SF7">
    <property type="entry name" value="RHAMNOSYLTRANSFERASE WBBL"/>
    <property type="match status" value="1"/>
</dbReference>
<evidence type="ECO:0000259" key="1">
    <source>
        <dbReference type="Pfam" id="PF00535"/>
    </source>
</evidence>
<dbReference type="InterPro" id="IPR029044">
    <property type="entry name" value="Nucleotide-diphossugar_trans"/>
</dbReference>
<dbReference type="Gene3D" id="3.90.550.10">
    <property type="entry name" value="Spore Coat Polysaccharide Biosynthesis Protein SpsA, Chain A"/>
    <property type="match status" value="1"/>
</dbReference>
<proteinExistence type="predicted"/>
<dbReference type="InterPro" id="IPR001173">
    <property type="entry name" value="Glyco_trans_2-like"/>
</dbReference>
<dbReference type="PANTHER" id="PTHR43179">
    <property type="entry name" value="RHAMNOSYLTRANSFERASE WBBL"/>
    <property type="match status" value="1"/>
</dbReference>
<dbReference type="EC" id="2.4.-.-" evidence="2"/>
<organism evidence="2 3">
    <name type="scientific">Flavobacterium artemisiae</name>
    <dbReference type="NCBI Taxonomy" id="2126556"/>
    <lineage>
        <taxon>Bacteria</taxon>
        <taxon>Pseudomonadati</taxon>
        <taxon>Bacteroidota</taxon>
        <taxon>Flavobacteriia</taxon>
        <taxon>Flavobacteriales</taxon>
        <taxon>Flavobacteriaceae</taxon>
        <taxon>Flavobacterium</taxon>
    </lineage>
</organism>
<comment type="caution">
    <text evidence="2">The sequence shown here is derived from an EMBL/GenBank/DDBJ whole genome shotgun (WGS) entry which is preliminary data.</text>
</comment>
<dbReference type="Pfam" id="PF00535">
    <property type="entry name" value="Glycos_transf_2"/>
    <property type="match status" value="1"/>
</dbReference>
<dbReference type="GO" id="GO:0016757">
    <property type="term" value="F:glycosyltransferase activity"/>
    <property type="evidence" value="ECO:0007669"/>
    <property type="project" value="UniProtKB-KW"/>
</dbReference>